<dbReference type="Gene3D" id="2.40.70.10">
    <property type="entry name" value="Acid Proteases"/>
    <property type="match status" value="1"/>
</dbReference>
<dbReference type="InterPro" id="IPR033121">
    <property type="entry name" value="PEPTIDASE_A1"/>
</dbReference>
<protein>
    <submittedName>
        <fullName evidence="3">Uncharacterized protein</fullName>
    </submittedName>
</protein>
<evidence type="ECO:0000259" key="1">
    <source>
        <dbReference type="Pfam" id="PF00026"/>
    </source>
</evidence>
<dbReference type="EMBL" id="CM000128">
    <property type="protein sequence ID" value="EEC76604.1"/>
    <property type="molecule type" value="Genomic_DNA"/>
</dbReference>
<dbReference type="InterPro" id="IPR056508">
    <property type="entry name" value="HPAT-like"/>
</dbReference>
<sequence length="193" mass="21301">MVLGKGRYHTLLPVEHILRQSLTQVGELYNWGCDEGDRRLGLGSRGGPGAAGSLSVPSKPPWDLEIGDAFIIHYTYRCDYDMKGKLTHGKVAESRFDKRSYDSKPPPKNLPLPQNGLPQSVLPLWYAQENCVFDVPVLCHLIPPGKPAAIQYGNGSVAGFFNEDSVTIGDLVVKDQEIAVWRCSACVVRQHDL</sequence>
<feature type="domain" description="Hydroxyproline O-arabinosyltransferase-like" evidence="2">
    <location>
        <begin position="59"/>
        <end position="115"/>
    </location>
</feature>
<dbReference type="Pfam" id="PF00026">
    <property type="entry name" value="Asp"/>
    <property type="match status" value="1"/>
</dbReference>
<evidence type="ECO:0000313" key="3">
    <source>
        <dbReference type="EMBL" id="EEC76604.1"/>
    </source>
</evidence>
<dbReference type="Pfam" id="PF23452">
    <property type="entry name" value="HPAT"/>
    <property type="match status" value="1"/>
</dbReference>
<dbReference type="Gramene" id="BGIOSGA014005-TA">
    <property type="protein sequence ID" value="BGIOSGA014005-PA"/>
    <property type="gene ID" value="BGIOSGA014005"/>
</dbReference>
<dbReference type="SUPFAM" id="SSF50630">
    <property type="entry name" value="Acid proteases"/>
    <property type="match status" value="1"/>
</dbReference>
<feature type="domain" description="Peptidase A1" evidence="1">
    <location>
        <begin position="145"/>
        <end position="179"/>
    </location>
</feature>
<reference evidence="3 4" key="1">
    <citation type="journal article" date="2005" name="PLoS Biol.">
        <title>The genomes of Oryza sativa: a history of duplications.</title>
        <authorList>
            <person name="Yu J."/>
            <person name="Wang J."/>
            <person name="Lin W."/>
            <person name="Li S."/>
            <person name="Li H."/>
            <person name="Zhou J."/>
            <person name="Ni P."/>
            <person name="Dong W."/>
            <person name="Hu S."/>
            <person name="Zeng C."/>
            <person name="Zhang J."/>
            <person name="Zhang Y."/>
            <person name="Li R."/>
            <person name="Xu Z."/>
            <person name="Li S."/>
            <person name="Li X."/>
            <person name="Zheng H."/>
            <person name="Cong L."/>
            <person name="Lin L."/>
            <person name="Yin J."/>
            <person name="Geng J."/>
            <person name="Li G."/>
            <person name="Shi J."/>
            <person name="Liu J."/>
            <person name="Lv H."/>
            <person name="Li J."/>
            <person name="Wang J."/>
            <person name="Deng Y."/>
            <person name="Ran L."/>
            <person name="Shi X."/>
            <person name="Wang X."/>
            <person name="Wu Q."/>
            <person name="Li C."/>
            <person name="Ren X."/>
            <person name="Wang J."/>
            <person name="Wang X."/>
            <person name="Li D."/>
            <person name="Liu D."/>
            <person name="Zhang X."/>
            <person name="Ji Z."/>
            <person name="Zhao W."/>
            <person name="Sun Y."/>
            <person name="Zhang Z."/>
            <person name="Bao J."/>
            <person name="Han Y."/>
            <person name="Dong L."/>
            <person name="Ji J."/>
            <person name="Chen P."/>
            <person name="Wu S."/>
            <person name="Liu J."/>
            <person name="Xiao Y."/>
            <person name="Bu D."/>
            <person name="Tan J."/>
            <person name="Yang L."/>
            <person name="Ye C."/>
            <person name="Zhang J."/>
            <person name="Xu J."/>
            <person name="Zhou Y."/>
            <person name="Yu Y."/>
            <person name="Zhang B."/>
            <person name="Zhuang S."/>
            <person name="Wei H."/>
            <person name="Liu B."/>
            <person name="Lei M."/>
            <person name="Yu H."/>
            <person name="Li Y."/>
            <person name="Xu H."/>
            <person name="Wei S."/>
            <person name="He X."/>
            <person name="Fang L."/>
            <person name="Zhang Z."/>
            <person name="Zhang Y."/>
            <person name="Huang X."/>
            <person name="Su Z."/>
            <person name="Tong W."/>
            <person name="Li J."/>
            <person name="Tong Z."/>
            <person name="Li S."/>
            <person name="Ye J."/>
            <person name="Wang L."/>
            <person name="Fang L."/>
            <person name="Lei T."/>
            <person name="Chen C."/>
            <person name="Chen H."/>
            <person name="Xu Z."/>
            <person name="Li H."/>
            <person name="Huang H."/>
            <person name="Zhang F."/>
            <person name="Xu H."/>
            <person name="Li N."/>
            <person name="Zhao C."/>
            <person name="Li S."/>
            <person name="Dong L."/>
            <person name="Huang Y."/>
            <person name="Li L."/>
            <person name="Xi Y."/>
            <person name="Qi Q."/>
            <person name="Li W."/>
            <person name="Zhang B."/>
            <person name="Hu W."/>
            <person name="Zhang Y."/>
            <person name="Tian X."/>
            <person name="Jiao Y."/>
            <person name="Liang X."/>
            <person name="Jin J."/>
            <person name="Gao L."/>
            <person name="Zheng W."/>
            <person name="Hao B."/>
            <person name="Liu S."/>
            <person name="Wang W."/>
            <person name="Yuan L."/>
            <person name="Cao M."/>
            <person name="McDermott J."/>
            <person name="Samudrala R."/>
            <person name="Wang J."/>
            <person name="Wong G.K."/>
            <person name="Yang H."/>
        </authorList>
    </citation>
    <scope>NUCLEOTIDE SEQUENCE [LARGE SCALE GENOMIC DNA]</scope>
    <source>
        <strain evidence="4">cv. 93-11</strain>
    </source>
</reference>
<dbReference type="AlphaFoldDB" id="B8AP80"/>
<organism evidence="3 4">
    <name type="scientific">Oryza sativa subsp. indica</name>
    <name type="common">Rice</name>
    <dbReference type="NCBI Taxonomy" id="39946"/>
    <lineage>
        <taxon>Eukaryota</taxon>
        <taxon>Viridiplantae</taxon>
        <taxon>Streptophyta</taxon>
        <taxon>Embryophyta</taxon>
        <taxon>Tracheophyta</taxon>
        <taxon>Spermatophyta</taxon>
        <taxon>Magnoliopsida</taxon>
        <taxon>Liliopsida</taxon>
        <taxon>Poales</taxon>
        <taxon>Poaceae</taxon>
        <taxon>BOP clade</taxon>
        <taxon>Oryzoideae</taxon>
        <taxon>Oryzeae</taxon>
        <taxon>Oryzinae</taxon>
        <taxon>Oryza</taxon>
        <taxon>Oryza sativa</taxon>
    </lineage>
</organism>
<dbReference type="STRING" id="39946.B8AP80"/>
<dbReference type="HOGENOM" id="CLU_1410900_0_0_1"/>
<proteinExistence type="predicted"/>
<dbReference type="InterPro" id="IPR021109">
    <property type="entry name" value="Peptidase_aspartic_dom_sf"/>
</dbReference>
<evidence type="ECO:0000313" key="4">
    <source>
        <dbReference type="Proteomes" id="UP000007015"/>
    </source>
</evidence>
<evidence type="ECO:0000259" key="2">
    <source>
        <dbReference type="Pfam" id="PF23452"/>
    </source>
</evidence>
<keyword evidence="4" id="KW-1185">Reference proteome</keyword>
<name>B8AP80_ORYSI</name>
<dbReference type="Proteomes" id="UP000007015">
    <property type="component" value="Chromosome 3"/>
</dbReference>
<gene>
    <name evidence="3" type="ORF">OsI_14461</name>
</gene>
<accession>B8AP80</accession>